<evidence type="ECO:0000313" key="5">
    <source>
        <dbReference type="WBParaSite" id="SSLN_0000077501-mRNA-1"/>
    </source>
</evidence>
<dbReference type="InterPro" id="IPR019448">
    <property type="entry name" value="NT-C2"/>
</dbReference>
<dbReference type="Pfam" id="PF10358">
    <property type="entry name" value="NT-C2"/>
    <property type="match status" value="1"/>
</dbReference>
<proteinExistence type="inferred from homology"/>
<reference evidence="3 4" key="2">
    <citation type="submission" date="2018-11" db="EMBL/GenBank/DDBJ databases">
        <authorList>
            <consortium name="Pathogen Informatics"/>
        </authorList>
    </citation>
    <scope>NUCLEOTIDE SEQUENCE [LARGE SCALE GENOMIC DNA]</scope>
    <source>
        <strain evidence="3 4">NST_G2</strain>
    </source>
</reference>
<evidence type="ECO:0000259" key="2">
    <source>
        <dbReference type="PROSITE" id="PS51840"/>
    </source>
</evidence>
<dbReference type="Proteomes" id="UP000275846">
    <property type="component" value="Unassembled WGS sequence"/>
</dbReference>
<keyword evidence="4" id="KW-1185">Reference proteome</keyword>
<dbReference type="WBParaSite" id="SSLN_0000077501-mRNA-1">
    <property type="protein sequence ID" value="SSLN_0000077501-mRNA-1"/>
    <property type="gene ID" value="SSLN_0000077501"/>
</dbReference>
<dbReference type="PROSITE" id="PS51840">
    <property type="entry name" value="C2_NT"/>
    <property type="match status" value="1"/>
</dbReference>
<dbReference type="PANTHER" id="PTHR21456">
    <property type="entry name" value="FAMILY WITH SEQUENCE SIMILARITY 102"/>
    <property type="match status" value="1"/>
</dbReference>
<evidence type="ECO:0000313" key="3">
    <source>
        <dbReference type="EMBL" id="VDL86154.1"/>
    </source>
</evidence>
<accession>A0A183S944</accession>
<sequence>MVFRRLSFFVHLHSLMAVPYVNAVIFTKIRLLNVRSSRQVAVVNHAVPWNSVHTFRCSMRTDPVTNLLENCKVKFSVRMEAKGGKSFHKIGYVTVNLSCFAASGNVRCRRRYILEGYEEKRKRQDNSLLMVSFTCRQVFGNTCFRV</sequence>
<organism evidence="5">
    <name type="scientific">Schistocephalus solidus</name>
    <name type="common">Tapeworm</name>
    <dbReference type="NCBI Taxonomy" id="70667"/>
    <lineage>
        <taxon>Eukaryota</taxon>
        <taxon>Metazoa</taxon>
        <taxon>Spiralia</taxon>
        <taxon>Lophotrochozoa</taxon>
        <taxon>Platyhelminthes</taxon>
        <taxon>Cestoda</taxon>
        <taxon>Eucestoda</taxon>
        <taxon>Diphyllobothriidea</taxon>
        <taxon>Diphyllobothriidae</taxon>
        <taxon>Schistocephalus</taxon>
    </lineage>
</organism>
<protein>
    <submittedName>
        <fullName evidence="5">C2 NT-type domain-containing protein</fullName>
    </submittedName>
</protein>
<dbReference type="InterPro" id="IPR039931">
    <property type="entry name" value="EEIG1/2-like"/>
</dbReference>
<reference evidence="5" key="1">
    <citation type="submission" date="2016-06" db="UniProtKB">
        <authorList>
            <consortium name="WormBaseParasite"/>
        </authorList>
    </citation>
    <scope>IDENTIFICATION</scope>
</reference>
<dbReference type="STRING" id="70667.A0A183S944"/>
<evidence type="ECO:0000256" key="1">
    <source>
        <dbReference type="ARBA" id="ARBA00034780"/>
    </source>
</evidence>
<dbReference type="EMBL" id="UYSU01000717">
    <property type="protein sequence ID" value="VDL86154.1"/>
    <property type="molecule type" value="Genomic_DNA"/>
</dbReference>
<dbReference type="OrthoDB" id="3365224at2759"/>
<dbReference type="PANTHER" id="PTHR21456:SF1">
    <property type="entry name" value="C2 NT-TYPE DOMAIN-CONTAINING PROTEIN"/>
    <property type="match status" value="1"/>
</dbReference>
<dbReference type="AlphaFoldDB" id="A0A183S944"/>
<evidence type="ECO:0000313" key="4">
    <source>
        <dbReference type="Proteomes" id="UP000275846"/>
    </source>
</evidence>
<feature type="domain" description="C2 NT-type" evidence="2">
    <location>
        <begin position="1"/>
        <end position="137"/>
    </location>
</feature>
<comment type="similarity">
    <text evidence="1">Belongs to the EEIG family.</text>
</comment>
<name>A0A183S944_SCHSO</name>
<gene>
    <name evidence="3" type="ORF">SSLN_LOCUS742</name>
</gene>